<accession>A0A2P9HLC7</accession>
<protein>
    <submittedName>
        <fullName evidence="3">Nudix hydrolase</fullName>
    </submittedName>
</protein>
<name>A0A2P9HLC7_9HYPH</name>
<organism evidence="3 4">
    <name type="scientific">Ochrobactrum soli</name>
    <dbReference type="NCBI Taxonomy" id="2448455"/>
    <lineage>
        <taxon>Bacteria</taxon>
        <taxon>Pseudomonadati</taxon>
        <taxon>Pseudomonadota</taxon>
        <taxon>Alphaproteobacteria</taxon>
        <taxon>Hyphomicrobiales</taxon>
        <taxon>Brucellaceae</taxon>
        <taxon>Brucella/Ochrobactrum group</taxon>
        <taxon>Ochrobactrum</taxon>
    </lineage>
</organism>
<dbReference type="CDD" id="cd04673">
    <property type="entry name" value="NUDIX_ADPRase"/>
    <property type="match status" value="1"/>
</dbReference>
<evidence type="ECO:0000313" key="3">
    <source>
        <dbReference type="EMBL" id="SPL64915.1"/>
    </source>
</evidence>
<dbReference type="PANTHER" id="PTHR43736">
    <property type="entry name" value="ADP-RIBOSE PYROPHOSPHATASE"/>
    <property type="match status" value="1"/>
</dbReference>
<evidence type="ECO:0000256" key="1">
    <source>
        <dbReference type="ARBA" id="ARBA00022801"/>
    </source>
</evidence>
<dbReference type="GO" id="GO:0016787">
    <property type="term" value="F:hydrolase activity"/>
    <property type="evidence" value="ECO:0007669"/>
    <property type="project" value="UniProtKB-KW"/>
</dbReference>
<sequence>MKSVRTWWPCSGFCAGGQDRFAIAKTPQADHSYSMPTIPVIPVPLHIHGVSLICRRDGRFLLVERGKEPWKGWLAFPGGSIEAGETPEQAAIRELKEETALDVSALSHVITVDLALEGKAYEKSYFLSVFRALDISGREQAGDDAAAIHWLTLEEMAHARVTDSTLDVARSVAESEDGLGYSSASFNPV</sequence>
<dbReference type="Proteomes" id="UP000246073">
    <property type="component" value="Unassembled WGS sequence"/>
</dbReference>
<proteinExistence type="predicted"/>
<dbReference type="Gene3D" id="3.90.79.10">
    <property type="entry name" value="Nucleoside Triphosphate Pyrophosphohydrolase"/>
    <property type="match status" value="1"/>
</dbReference>
<keyword evidence="1 3" id="KW-0378">Hydrolase</keyword>
<reference evidence="4" key="1">
    <citation type="submission" date="2017-12" db="EMBL/GenBank/DDBJ databases">
        <authorList>
            <person name="Diaz M."/>
        </authorList>
    </citation>
    <scope>NUCLEOTIDE SEQUENCE [LARGE SCALE GENOMIC DNA]</scope>
    <source>
        <strain evidence="4">FI11154</strain>
    </source>
</reference>
<gene>
    <name evidence="3" type="ORF">OHAE_782</name>
</gene>
<dbReference type="InterPro" id="IPR000086">
    <property type="entry name" value="NUDIX_hydrolase_dom"/>
</dbReference>
<dbReference type="InterPro" id="IPR020476">
    <property type="entry name" value="Nudix_hydrolase"/>
</dbReference>
<dbReference type="EMBL" id="OOFM01000005">
    <property type="protein sequence ID" value="SPL64915.1"/>
    <property type="molecule type" value="Genomic_DNA"/>
</dbReference>
<dbReference type="PANTHER" id="PTHR43736:SF2">
    <property type="entry name" value="MUTT_NUDIX FAMILY PROTEIN"/>
    <property type="match status" value="1"/>
</dbReference>
<feature type="domain" description="Nudix hydrolase" evidence="2">
    <location>
        <begin position="44"/>
        <end position="174"/>
    </location>
</feature>
<dbReference type="AlphaFoldDB" id="A0A2P9HLC7"/>
<dbReference type="InterPro" id="IPR015797">
    <property type="entry name" value="NUDIX_hydrolase-like_dom_sf"/>
</dbReference>
<dbReference type="PROSITE" id="PS51462">
    <property type="entry name" value="NUDIX"/>
    <property type="match status" value="1"/>
</dbReference>
<dbReference type="Pfam" id="PF00293">
    <property type="entry name" value="NUDIX"/>
    <property type="match status" value="1"/>
</dbReference>
<evidence type="ECO:0000313" key="4">
    <source>
        <dbReference type="Proteomes" id="UP000246073"/>
    </source>
</evidence>
<evidence type="ECO:0000259" key="2">
    <source>
        <dbReference type="PROSITE" id="PS51462"/>
    </source>
</evidence>
<dbReference type="PRINTS" id="PR00502">
    <property type="entry name" value="NUDIXFAMILY"/>
</dbReference>
<dbReference type="SUPFAM" id="SSF55811">
    <property type="entry name" value="Nudix"/>
    <property type="match status" value="1"/>
</dbReference>